<protein>
    <submittedName>
        <fullName evidence="1">Uncharacterized protein</fullName>
    </submittedName>
</protein>
<proteinExistence type="predicted"/>
<name>A0A1I7C0R1_9ACTN</name>
<keyword evidence="2" id="KW-1185">Reference proteome</keyword>
<dbReference type="EMBL" id="FPBA01000017">
    <property type="protein sequence ID" value="SFT92968.1"/>
    <property type="molecule type" value="Genomic_DNA"/>
</dbReference>
<evidence type="ECO:0000313" key="2">
    <source>
        <dbReference type="Proteomes" id="UP000199546"/>
    </source>
</evidence>
<dbReference type="AlphaFoldDB" id="A0A1I7C0R1"/>
<gene>
    <name evidence="1" type="ORF">SAMN05660657_03938</name>
</gene>
<organism evidence="1 2">
    <name type="scientific">Geodermatophilus amargosae</name>
    <dbReference type="NCBI Taxonomy" id="1296565"/>
    <lineage>
        <taxon>Bacteria</taxon>
        <taxon>Bacillati</taxon>
        <taxon>Actinomycetota</taxon>
        <taxon>Actinomycetes</taxon>
        <taxon>Geodermatophilales</taxon>
        <taxon>Geodermatophilaceae</taxon>
        <taxon>Geodermatophilus</taxon>
    </lineage>
</organism>
<dbReference type="STRING" id="1296565.SAMN05660657_03938"/>
<dbReference type="Proteomes" id="UP000199546">
    <property type="component" value="Unassembled WGS sequence"/>
</dbReference>
<sequence>MLQPRADRPRPEPVLDELIRHAMAAGTVEPSAVTPRLRGSCRLCRWTEN</sequence>
<evidence type="ECO:0000313" key="1">
    <source>
        <dbReference type="EMBL" id="SFT92968.1"/>
    </source>
</evidence>
<reference evidence="2" key="1">
    <citation type="submission" date="2016-10" db="EMBL/GenBank/DDBJ databases">
        <authorList>
            <person name="Varghese N."/>
            <person name="Submissions S."/>
        </authorList>
    </citation>
    <scope>NUCLEOTIDE SEQUENCE [LARGE SCALE GENOMIC DNA]</scope>
    <source>
        <strain evidence="2">DSM 46136</strain>
    </source>
</reference>
<accession>A0A1I7C0R1</accession>